<evidence type="ECO:0000313" key="4">
    <source>
        <dbReference type="EMBL" id="CAB4341996.1"/>
    </source>
</evidence>
<dbReference type="InterPro" id="IPR001844">
    <property type="entry name" value="Cpn60/GroEL"/>
</dbReference>
<dbReference type="GO" id="GO:0140662">
    <property type="term" value="F:ATP-dependent protein folding chaperone"/>
    <property type="evidence" value="ECO:0007669"/>
    <property type="project" value="InterPro"/>
</dbReference>
<dbReference type="InterPro" id="IPR002423">
    <property type="entry name" value="Cpn60/GroEL/TCP-1"/>
</dbReference>
<dbReference type="InterPro" id="IPR027410">
    <property type="entry name" value="TCP-1-like_intermed_sf"/>
</dbReference>
<reference evidence="4" key="1">
    <citation type="submission" date="2020-05" db="EMBL/GenBank/DDBJ databases">
        <authorList>
            <person name="Chiriac C."/>
            <person name="Salcher M."/>
            <person name="Ghai R."/>
            <person name="Kavagutti S V."/>
        </authorList>
    </citation>
    <scope>NUCLEOTIDE SEQUENCE</scope>
</reference>
<dbReference type="Gene3D" id="3.30.260.10">
    <property type="entry name" value="TCP-1-like chaperonin intermediate domain"/>
    <property type="match status" value="1"/>
</dbReference>
<dbReference type="PANTHER" id="PTHR45633">
    <property type="entry name" value="60 KDA HEAT SHOCK PROTEIN, MITOCHONDRIAL"/>
    <property type="match status" value="1"/>
</dbReference>
<dbReference type="EMBL" id="CAESAO010000044">
    <property type="protein sequence ID" value="CAB4341996.1"/>
    <property type="molecule type" value="Genomic_DNA"/>
</dbReference>
<organism evidence="4">
    <name type="scientific">freshwater metagenome</name>
    <dbReference type="NCBI Taxonomy" id="449393"/>
    <lineage>
        <taxon>unclassified sequences</taxon>
        <taxon>metagenomes</taxon>
        <taxon>ecological metagenomes</taxon>
    </lineage>
</organism>
<dbReference type="SUPFAM" id="SSF52029">
    <property type="entry name" value="GroEL apical domain-like"/>
    <property type="match status" value="1"/>
</dbReference>
<gene>
    <name evidence="4" type="ORF">UFOPK3522_00680</name>
</gene>
<evidence type="ECO:0000256" key="1">
    <source>
        <dbReference type="ARBA" id="ARBA00006607"/>
    </source>
</evidence>
<protein>
    <submittedName>
        <fullName evidence="4">Unannotated protein</fullName>
    </submittedName>
</protein>
<dbReference type="Gene3D" id="1.10.560.10">
    <property type="entry name" value="GroEL-like equatorial domain"/>
    <property type="match status" value="1"/>
</dbReference>
<dbReference type="SUPFAM" id="SSF48592">
    <property type="entry name" value="GroEL equatorial domain-like"/>
    <property type="match status" value="1"/>
</dbReference>
<dbReference type="InterPro" id="IPR027413">
    <property type="entry name" value="GROEL-like_equatorial_sf"/>
</dbReference>
<proteinExistence type="inferred from homology"/>
<accession>A0A6J5ZKT9</accession>
<dbReference type="Gene3D" id="3.50.7.10">
    <property type="entry name" value="GroEL"/>
    <property type="match status" value="1"/>
</dbReference>
<dbReference type="InterPro" id="IPR027409">
    <property type="entry name" value="GroEL-like_apical_dom_sf"/>
</dbReference>
<evidence type="ECO:0000256" key="3">
    <source>
        <dbReference type="SAM" id="MobiDB-lite"/>
    </source>
</evidence>
<dbReference type="NCBIfam" id="NF009487">
    <property type="entry name" value="PRK12849.1"/>
    <property type="match status" value="1"/>
</dbReference>
<feature type="region of interest" description="Disordered" evidence="3">
    <location>
        <begin position="538"/>
        <end position="566"/>
    </location>
</feature>
<name>A0A6J5ZKT9_9ZZZZ</name>
<dbReference type="GO" id="GO:0042026">
    <property type="term" value="P:protein refolding"/>
    <property type="evidence" value="ECO:0007669"/>
    <property type="project" value="InterPro"/>
</dbReference>
<dbReference type="SUPFAM" id="SSF54849">
    <property type="entry name" value="GroEL-intermediate domain like"/>
    <property type="match status" value="1"/>
</dbReference>
<sequence>MPTLKRGSNQSGSLSLNSDAARNALMRGVDLVASTVVTTLGPGGSYVVLQRRDAPPLVTNDGVTIARSLDAVQDPLINQGVQLLKQAAEVAELSVGDGTTTATVIAKSLLSNAFRHVTAGADPSELARGLERGIESVVEWLHERAEPIDRSESSIFEVARLAARDERIGRVVAEALARVGQDGVVRVEDSTEYGMNLHISEGMMFGNGLAAPGLIVDPTRRETVFENPLVALAEERLTHVSQLRALFEQVAEQRRPLVLIADEISGEALSLLVLNVARRGMPVAAIKAPDFGPDRSASMRDIASWSGGVLFGEQFGRVLASAKLDELGELERAIITIDSTTLVGGAGRGEDVAERIAGISAELRSTESEYERTKLLTRRARLDGAVAVISVGCDTVIEQEETRHRVTDAVQAGKAALRGGMVPGGGTALLQAGEALFPASRERSIAADILAAGLAAPARQLARNSGVDAGQLVGRLRSLPFGHGIDLHTGVEGSMKSLGVRDPVEVTAAALVAAGSVARMGILCEVVLAKRPLPVMRRSHHDHGHSYHGDPEGQASTAPSAAGHGA</sequence>
<keyword evidence="2" id="KW-0143">Chaperone</keyword>
<dbReference type="PRINTS" id="PR00298">
    <property type="entry name" value="CHAPERONIN60"/>
</dbReference>
<dbReference type="FunFam" id="3.50.7.10:FF:000001">
    <property type="entry name" value="60 kDa chaperonin"/>
    <property type="match status" value="1"/>
</dbReference>
<comment type="similarity">
    <text evidence="1">Belongs to the chaperonin (HSP60) family.</text>
</comment>
<dbReference type="AlphaFoldDB" id="A0A6J5ZKT9"/>
<dbReference type="Pfam" id="PF00118">
    <property type="entry name" value="Cpn60_TCP1"/>
    <property type="match status" value="1"/>
</dbReference>
<dbReference type="GO" id="GO:0005524">
    <property type="term" value="F:ATP binding"/>
    <property type="evidence" value="ECO:0007669"/>
    <property type="project" value="InterPro"/>
</dbReference>
<dbReference type="NCBIfam" id="NF000592">
    <property type="entry name" value="PRK00013.1"/>
    <property type="match status" value="1"/>
</dbReference>
<evidence type="ECO:0000256" key="2">
    <source>
        <dbReference type="ARBA" id="ARBA00023186"/>
    </source>
</evidence>